<dbReference type="GO" id="GO:0016020">
    <property type="term" value="C:membrane"/>
    <property type="evidence" value="ECO:0007669"/>
    <property type="project" value="UniProtKB-SubCell"/>
</dbReference>
<feature type="transmembrane region" description="Helical" evidence="6">
    <location>
        <begin position="119"/>
        <end position="137"/>
    </location>
</feature>
<feature type="transmembrane region" description="Helical" evidence="6">
    <location>
        <begin position="62"/>
        <end position="82"/>
    </location>
</feature>
<keyword evidence="4 6" id="KW-1133">Transmembrane helix</keyword>
<accession>H1XYD4</accession>
<protein>
    <submittedName>
        <fullName evidence="7">Uncharacterized protein</fullName>
    </submittedName>
</protein>
<comment type="similarity">
    <text evidence="2">Belongs to the nurim family.</text>
</comment>
<reference evidence="7 8" key="1">
    <citation type="submission" date="2011-09" db="EMBL/GenBank/DDBJ databases">
        <title>The permanent draft genome of Caldithrix abyssi DSM 13497.</title>
        <authorList>
            <consortium name="US DOE Joint Genome Institute (JGI-PGF)"/>
            <person name="Lucas S."/>
            <person name="Han J."/>
            <person name="Lapidus A."/>
            <person name="Bruce D."/>
            <person name="Goodwin L."/>
            <person name="Pitluck S."/>
            <person name="Peters L."/>
            <person name="Kyrpides N."/>
            <person name="Mavromatis K."/>
            <person name="Ivanova N."/>
            <person name="Mikhailova N."/>
            <person name="Chertkov O."/>
            <person name="Detter J.C."/>
            <person name="Tapia R."/>
            <person name="Han C."/>
            <person name="Land M."/>
            <person name="Hauser L."/>
            <person name="Markowitz V."/>
            <person name="Cheng J.-F."/>
            <person name="Hugenholtz P."/>
            <person name="Woyke T."/>
            <person name="Wu D."/>
            <person name="Spring S."/>
            <person name="Brambilla E."/>
            <person name="Klenk H.-P."/>
            <person name="Eisen J.A."/>
        </authorList>
    </citation>
    <scope>NUCLEOTIDE SEQUENCE [LARGE SCALE GENOMIC DNA]</scope>
    <source>
        <strain evidence="7 8">DSM 13497</strain>
    </source>
</reference>
<evidence type="ECO:0000313" key="8">
    <source>
        <dbReference type="Proteomes" id="UP000004671"/>
    </source>
</evidence>
<evidence type="ECO:0000256" key="2">
    <source>
        <dbReference type="ARBA" id="ARBA00010631"/>
    </source>
</evidence>
<dbReference type="STRING" id="880073.Cabys_2547"/>
<gene>
    <name evidence="7" type="ORF">Calab_3603</name>
</gene>
<evidence type="ECO:0000256" key="5">
    <source>
        <dbReference type="ARBA" id="ARBA00023136"/>
    </source>
</evidence>
<dbReference type="PaxDb" id="880073-Calab_3603"/>
<proteinExistence type="inferred from homology"/>
<dbReference type="EMBL" id="CM001402">
    <property type="protein sequence ID" value="EHO43201.1"/>
    <property type="molecule type" value="Genomic_DNA"/>
</dbReference>
<evidence type="ECO:0000313" key="7">
    <source>
        <dbReference type="EMBL" id="EHO43201.1"/>
    </source>
</evidence>
<dbReference type="AlphaFoldDB" id="H1XYD4"/>
<dbReference type="Gene3D" id="1.20.120.1630">
    <property type="match status" value="1"/>
</dbReference>
<keyword evidence="5 6" id="KW-0472">Membrane</keyword>
<evidence type="ECO:0000256" key="1">
    <source>
        <dbReference type="ARBA" id="ARBA00004141"/>
    </source>
</evidence>
<feature type="transmembrane region" description="Helical" evidence="6">
    <location>
        <begin position="143"/>
        <end position="162"/>
    </location>
</feature>
<name>H1XYD4_CALAY</name>
<organism evidence="7 8">
    <name type="scientific">Caldithrix abyssi DSM 13497</name>
    <dbReference type="NCBI Taxonomy" id="880073"/>
    <lineage>
        <taxon>Bacteria</taxon>
        <taxon>Pseudomonadati</taxon>
        <taxon>Calditrichota</taxon>
        <taxon>Calditrichia</taxon>
        <taxon>Calditrichales</taxon>
        <taxon>Calditrichaceae</taxon>
        <taxon>Caldithrix</taxon>
    </lineage>
</organism>
<dbReference type="InParanoid" id="H1XYD4"/>
<evidence type="ECO:0000256" key="3">
    <source>
        <dbReference type="ARBA" id="ARBA00022692"/>
    </source>
</evidence>
<sequence>MFYSVIHSLFASDWMKRYVEERLPFFAPFYRFTYNVTQTALLLWLFHWLPRPGGYLWNFEGTIYWLFRLVQLAGVMGFVLAVRQFDLQEFLGIKQLKRFTKNQNNHVKIEQYTFTREGLFRYMRHPLYFFAIVIFLFEPRMSVFKFLLLVWLILYFWIGSLLEEKRMVNKFGEEYKKYQQEVGRFIPKISLVFLNKKKSNRS</sequence>
<dbReference type="InterPro" id="IPR033580">
    <property type="entry name" value="Nurim-like"/>
</dbReference>
<dbReference type="PANTHER" id="PTHR31040:SF1">
    <property type="entry name" value="NURIM"/>
    <property type="match status" value="1"/>
</dbReference>
<dbReference type="eggNOG" id="COG2020">
    <property type="taxonomic scope" value="Bacteria"/>
</dbReference>
<dbReference type="HOGENOM" id="CLU_084189_1_0_0"/>
<dbReference type="InterPro" id="IPR010721">
    <property type="entry name" value="UstE-like"/>
</dbReference>
<comment type="subcellular location">
    <subcellularLocation>
        <location evidence="1">Membrane</location>
        <topology evidence="1">Multi-pass membrane protein</topology>
    </subcellularLocation>
</comment>
<dbReference type="Proteomes" id="UP000004671">
    <property type="component" value="Chromosome"/>
</dbReference>
<evidence type="ECO:0000256" key="4">
    <source>
        <dbReference type="ARBA" id="ARBA00022989"/>
    </source>
</evidence>
<dbReference type="PANTHER" id="PTHR31040">
    <property type="entry name" value="NURIM"/>
    <property type="match status" value="1"/>
</dbReference>
<keyword evidence="3 6" id="KW-0812">Transmembrane</keyword>
<evidence type="ECO:0000256" key="6">
    <source>
        <dbReference type="SAM" id="Phobius"/>
    </source>
</evidence>
<keyword evidence="8" id="KW-1185">Reference proteome</keyword>
<feature type="transmembrane region" description="Helical" evidence="6">
    <location>
        <begin position="32"/>
        <end position="50"/>
    </location>
</feature>
<dbReference type="Pfam" id="PF06966">
    <property type="entry name" value="DUF1295"/>
    <property type="match status" value="1"/>
</dbReference>